<gene>
    <name evidence="3" type="ORF">PGQ11_014807</name>
</gene>
<evidence type="ECO:0000313" key="3">
    <source>
        <dbReference type="EMBL" id="KAK8852328.1"/>
    </source>
</evidence>
<comment type="caution">
    <text evidence="3">The sequence shown here is derived from an EMBL/GenBank/DDBJ whole genome shotgun (WGS) entry which is preliminary data.</text>
</comment>
<keyword evidence="2" id="KW-1133">Transmembrane helix</keyword>
<keyword evidence="2" id="KW-0472">Membrane</keyword>
<organism evidence="3 4">
    <name type="scientific">Apiospora arundinis</name>
    <dbReference type="NCBI Taxonomy" id="335852"/>
    <lineage>
        <taxon>Eukaryota</taxon>
        <taxon>Fungi</taxon>
        <taxon>Dikarya</taxon>
        <taxon>Ascomycota</taxon>
        <taxon>Pezizomycotina</taxon>
        <taxon>Sordariomycetes</taxon>
        <taxon>Xylariomycetidae</taxon>
        <taxon>Amphisphaeriales</taxon>
        <taxon>Apiosporaceae</taxon>
        <taxon>Apiospora</taxon>
    </lineage>
</organism>
<reference evidence="3 4" key="1">
    <citation type="journal article" date="2024" name="IMA Fungus">
        <title>Apiospora arundinis, a panoply of carbohydrate-active enzymes and secondary metabolites.</title>
        <authorList>
            <person name="Sorensen T."/>
            <person name="Petersen C."/>
            <person name="Muurmann A.T."/>
            <person name="Christiansen J.V."/>
            <person name="Brundto M.L."/>
            <person name="Overgaard C.K."/>
            <person name="Boysen A.T."/>
            <person name="Wollenberg R.D."/>
            <person name="Larsen T.O."/>
            <person name="Sorensen J.L."/>
            <person name="Nielsen K.L."/>
            <person name="Sondergaard T.E."/>
        </authorList>
    </citation>
    <scope>NUCLEOTIDE SEQUENCE [LARGE SCALE GENOMIC DNA]</scope>
    <source>
        <strain evidence="3 4">AAU 773</strain>
    </source>
</reference>
<accession>A0ABR2HTM1</accession>
<keyword evidence="4" id="KW-1185">Reference proteome</keyword>
<sequence>MPAITIVIPGPSEAQSTPAPSPSLPTTFSNGTFTGDDLLAAVGLDRGWIEAQKFVVVMAIILFALPFLALLCASCVQCSKGEGKAQLSKEAASTSKVNDQSKSQSKDQSKGQSKCRETKDDDSESCMTCVES</sequence>
<dbReference type="EMBL" id="JAPCWZ010000009">
    <property type="protein sequence ID" value="KAK8852328.1"/>
    <property type="molecule type" value="Genomic_DNA"/>
</dbReference>
<feature type="compositionally biased region" description="Basic and acidic residues" evidence="1">
    <location>
        <begin position="104"/>
        <end position="119"/>
    </location>
</feature>
<dbReference type="Proteomes" id="UP001390339">
    <property type="component" value="Unassembled WGS sequence"/>
</dbReference>
<name>A0ABR2HTM1_9PEZI</name>
<feature type="region of interest" description="Disordered" evidence="1">
    <location>
        <begin position="89"/>
        <end position="132"/>
    </location>
</feature>
<feature type="transmembrane region" description="Helical" evidence="2">
    <location>
        <begin position="54"/>
        <end position="76"/>
    </location>
</feature>
<evidence type="ECO:0000313" key="4">
    <source>
        <dbReference type="Proteomes" id="UP001390339"/>
    </source>
</evidence>
<evidence type="ECO:0000256" key="1">
    <source>
        <dbReference type="SAM" id="MobiDB-lite"/>
    </source>
</evidence>
<protein>
    <submittedName>
        <fullName evidence="3">Uncharacterized protein</fullName>
    </submittedName>
</protein>
<keyword evidence="2" id="KW-0812">Transmembrane</keyword>
<evidence type="ECO:0000256" key="2">
    <source>
        <dbReference type="SAM" id="Phobius"/>
    </source>
</evidence>
<proteinExistence type="predicted"/>